<dbReference type="CDD" id="cd01948">
    <property type="entry name" value="EAL"/>
    <property type="match status" value="1"/>
</dbReference>
<dbReference type="Pfam" id="PF07238">
    <property type="entry name" value="PilZ"/>
    <property type="match status" value="1"/>
</dbReference>
<dbReference type="SMART" id="SM00052">
    <property type="entry name" value="EAL"/>
    <property type="match status" value="1"/>
</dbReference>
<feature type="coiled-coil region" evidence="1">
    <location>
        <begin position="404"/>
        <end position="431"/>
    </location>
</feature>
<feature type="domain" description="PAC" evidence="3">
    <location>
        <begin position="339"/>
        <end position="391"/>
    </location>
</feature>
<keyword evidence="7" id="KW-1185">Reference proteome</keyword>
<dbReference type="Pfam" id="PF00990">
    <property type="entry name" value="GGDEF"/>
    <property type="match status" value="1"/>
</dbReference>
<evidence type="ECO:0000256" key="1">
    <source>
        <dbReference type="SAM" id="Coils"/>
    </source>
</evidence>
<dbReference type="SUPFAM" id="SSF141868">
    <property type="entry name" value="EAL domain-like"/>
    <property type="match status" value="1"/>
</dbReference>
<organism evidence="6 7">
    <name type="scientific">Ureibacillus thermosphaericus</name>
    <dbReference type="NCBI Taxonomy" id="51173"/>
    <lineage>
        <taxon>Bacteria</taxon>
        <taxon>Bacillati</taxon>
        <taxon>Bacillota</taxon>
        <taxon>Bacilli</taxon>
        <taxon>Bacillales</taxon>
        <taxon>Caryophanaceae</taxon>
        <taxon>Ureibacillus</taxon>
    </lineage>
</organism>
<sequence>MKSLFKKSKVRWANELLTDEDMILNIYDHIDAIAKFDCNGQLISYNLAFEKQFGYAIHEFNESIDKIFYEGNSNAIINYFEKALFGKTQKFSTVVKTKDGKRIDVHITLIPAEKCVFAIIRNITVFQKERKELNQLKRMLETLNKLKHICNFYYDAINDIHYFSNQIFDLLKMNARHEQPTLSLNHYLRYVHPEDREMVREATEIAIKEKRSFQIEYRMVQKDQSIILVQEQTGIILDKKGNVEGLVGFIQNITDHNLMKDVLEKEKQLKEIYNNPDVGIWALDKRYNKTLKVSKGIECITGYTKEDFDNGLQWNSIVHEEDLDEYLKNLKALKEGNIVHHEYRIINKMGDRRWIQDYIIPNLDEHGDVIRLDRVITDVTEKKVLEEKLKYMANYDLLTNLPNRKNFVAELENLIKEYEQSKKQFAMLRLDINSFKFINNTLGNEIGDEILKQLPKRLKYYLSPQDFVARTGGDEFILLIKEIESIDALKEKIKQITNFLNDPFFVKEYQLYITVSIGACIFPENGTTSLELLRNSSVALQKAVKEGKGTYHILSHTNSIQSYKNYSIGRDLKKAIENNELEFYIQPRVDSTTKQITGAEALIRWRHPKWGLLLPGEFISIAEENGLITDLDNWVIKGIIAKIREWKKYRIKTVPISINISPIHFMKPDWPDFLAAEINKSGIDPNDIELEITENILLDNTVVVKKNLNKLKELGLKLVLDDFGKGYSSLSYITEYPFDAIKIDRSFIRKIHKSPKNIHLLKTILYLAEGLKLKVVAEGVETAEQLKILQQEQCHEMQGYLFGKPVPIAEFETVVKKNIPLPFDGKGLQDRRKHHRFTFTDPLEAKLKISSIAKRNLDIGVSKVLVTEIGAGGLRFISNLNLPIRMDVLYQFITELLGESILLNAKIVWKEEVNEDLAEYGVKFIFENDEERTKFTTILDTFVTLAKNNKKVPPYKRVIVGDINEYFNIVVLK</sequence>
<dbReference type="Gene3D" id="3.30.450.20">
    <property type="entry name" value="PAS domain"/>
    <property type="match status" value="3"/>
</dbReference>
<dbReference type="Pfam" id="PF00563">
    <property type="entry name" value="EAL"/>
    <property type="match status" value="1"/>
</dbReference>
<evidence type="ECO:0000259" key="4">
    <source>
        <dbReference type="PROSITE" id="PS50883"/>
    </source>
</evidence>
<dbReference type="SMART" id="SM00091">
    <property type="entry name" value="PAS"/>
    <property type="match status" value="3"/>
</dbReference>
<name>A0A840PR66_URETH</name>
<dbReference type="SMART" id="SM00267">
    <property type="entry name" value="GGDEF"/>
    <property type="match status" value="1"/>
</dbReference>
<dbReference type="EMBL" id="JACHGZ010000007">
    <property type="protein sequence ID" value="MBB5148493.1"/>
    <property type="molecule type" value="Genomic_DNA"/>
</dbReference>
<dbReference type="PROSITE" id="PS50887">
    <property type="entry name" value="GGDEF"/>
    <property type="match status" value="1"/>
</dbReference>
<dbReference type="InterPro" id="IPR001610">
    <property type="entry name" value="PAC"/>
</dbReference>
<dbReference type="Proteomes" id="UP000557217">
    <property type="component" value="Unassembled WGS sequence"/>
</dbReference>
<dbReference type="PROSITE" id="PS50883">
    <property type="entry name" value="EAL"/>
    <property type="match status" value="1"/>
</dbReference>
<dbReference type="PROSITE" id="PS50113">
    <property type="entry name" value="PAC"/>
    <property type="match status" value="2"/>
</dbReference>
<dbReference type="CDD" id="cd01949">
    <property type="entry name" value="GGDEF"/>
    <property type="match status" value="1"/>
</dbReference>
<feature type="domain" description="EAL" evidence="4">
    <location>
        <begin position="565"/>
        <end position="819"/>
    </location>
</feature>
<dbReference type="CDD" id="cd00130">
    <property type="entry name" value="PAS"/>
    <property type="match status" value="2"/>
</dbReference>
<keyword evidence="1" id="KW-0175">Coiled coil</keyword>
<dbReference type="InterPro" id="IPR001633">
    <property type="entry name" value="EAL_dom"/>
</dbReference>
<feature type="domain" description="PAS" evidence="2">
    <location>
        <begin position="265"/>
        <end position="337"/>
    </location>
</feature>
<dbReference type="NCBIfam" id="TIGR00254">
    <property type="entry name" value="GGDEF"/>
    <property type="match status" value="1"/>
</dbReference>
<feature type="domain" description="GGDEF" evidence="5">
    <location>
        <begin position="423"/>
        <end position="556"/>
    </location>
</feature>
<dbReference type="InterPro" id="IPR000014">
    <property type="entry name" value="PAS"/>
</dbReference>
<dbReference type="InterPro" id="IPR009875">
    <property type="entry name" value="PilZ_domain"/>
</dbReference>
<dbReference type="SUPFAM" id="SSF55785">
    <property type="entry name" value="PYP-like sensor domain (PAS domain)"/>
    <property type="match status" value="3"/>
</dbReference>
<dbReference type="PANTHER" id="PTHR44757">
    <property type="entry name" value="DIGUANYLATE CYCLASE DGCP"/>
    <property type="match status" value="1"/>
</dbReference>
<reference evidence="6 7" key="1">
    <citation type="submission" date="2020-08" db="EMBL/GenBank/DDBJ databases">
        <title>Genomic Encyclopedia of Type Strains, Phase IV (KMG-IV): sequencing the most valuable type-strain genomes for metagenomic binning, comparative biology and taxonomic classification.</title>
        <authorList>
            <person name="Goeker M."/>
        </authorList>
    </citation>
    <scope>NUCLEOTIDE SEQUENCE [LARGE SCALE GENOMIC DNA]</scope>
    <source>
        <strain evidence="6 7">DSM 10633</strain>
    </source>
</reference>
<evidence type="ECO:0000259" key="5">
    <source>
        <dbReference type="PROSITE" id="PS50887"/>
    </source>
</evidence>
<dbReference type="NCBIfam" id="TIGR00229">
    <property type="entry name" value="sensory_box"/>
    <property type="match status" value="2"/>
</dbReference>
<gene>
    <name evidence="6" type="ORF">HNR36_000879</name>
</gene>
<protein>
    <submittedName>
        <fullName evidence="6">Diguanylate cyclase (GGDEF)-like protein/PAS domain S-box-containing protein</fullName>
    </submittedName>
</protein>
<dbReference type="Gene3D" id="3.30.70.270">
    <property type="match status" value="1"/>
</dbReference>
<evidence type="ECO:0000259" key="3">
    <source>
        <dbReference type="PROSITE" id="PS50113"/>
    </source>
</evidence>
<accession>A0A840PR66</accession>
<dbReference type="Gene3D" id="3.20.20.450">
    <property type="entry name" value="EAL domain"/>
    <property type="match status" value="1"/>
</dbReference>
<evidence type="ECO:0000313" key="7">
    <source>
        <dbReference type="Proteomes" id="UP000557217"/>
    </source>
</evidence>
<dbReference type="InterPro" id="IPR035965">
    <property type="entry name" value="PAS-like_dom_sf"/>
</dbReference>
<dbReference type="InterPro" id="IPR000160">
    <property type="entry name" value="GGDEF_dom"/>
</dbReference>
<dbReference type="InterPro" id="IPR035919">
    <property type="entry name" value="EAL_sf"/>
</dbReference>
<dbReference type="PANTHER" id="PTHR44757:SF2">
    <property type="entry name" value="BIOFILM ARCHITECTURE MAINTENANCE PROTEIN MBAA"/>
    <property type="match status" value="1"/>
</dbReference>
<dbReference type="SUPFAM" id="SSF55073">
    <property type="entry name" value="Nucleotide cyclase"/>
    <property type="match status" value="1"/>
</dbReference>
<dbReference type="AlphaFoldDB" id="A0A840PR66"/>
<dbReference type="Pfam" id="PF08447">
    <property type="entry name" value="PAS_3"/>
    <property type="match status" value="2"/>
</dbReference>
<dbReference type="InterPro" id="IPR052155">
    <property type="entry name" value="Biofilm_reg_signaling"/>
</dbReference>
<dbReference type="InterPro" id="IPR000700">
    <property type="entry name" value="PAS-assoc_C"/>
</dbReference>
<dbReference type="Pfam" id="PF13426">
    <property type="entry name" value="PAS_9"/>
    <property type="match status" value="1"/>
</dbReference>
<dbReference type="InterPro" id="IPR013655">
    <property type="entry name" value="PAS_fold_3"/>
</dbReference>
<dbReference type="InterPro" id="IPR043128">
    <property type="entry name" value="Rev_trsase/Diguanyl_cyclase"/>
</dbReference>
<dbReference type="InterPro" id="IPR029787">
    <property type="entry name" value="Nucleotide_cyclase"/>
</dbReference>
<dbReference type="GO" id="GO:0035438">
    <property type="term" value="F:cyclic-di-GMP binding"/>
    <property type="evidence" value="ECO:0007669"/>
    <property type="project" value="InterPro"/>
</dbReference>
<proteinExistence type="predicted"/>
<dbReference type="PROSITE" id="PS50112">
    <property type="entry name" value="PAS"/>
    <property type="match status" value="1"/>
</dbReference>
<dbReference type="RefSeq" id="WP_168411980.1">
    <property type="nucleotide sequence ID" value="NZ_JAAXPW010000005.1"/>
</dbReference>
<dbReference type="SMART" id="SM00086">
    <property type="entry name" value="PAC"/>
    <property type="match status" value="2"/>
</dbReference>
<feature type="domain" description="PAC" evidence="3">
    <location>
        <begin position="213"/>
        <end position="265"/>
    </location>
</feature>
<evidence type="ECO:0000259" key="2">
    <source>
        <dbReference type="PROSITE" id="PS50112"/>
    </source>
</evidence>
<comment type="caution">
    <text evidence="6">The sequence shown here is derived from an EMBL/GenBank/DDBJ whole genome shotgun (WGS) entry which is preliminary data.</text>
</comment>
<evidence type="ECO:0000313" key="6">
    <source>
        <dbReference type="EMBL" id="MBB5148493.1"/>
    </source>
</evidence>